<reference evidence="5 6" key="1">
    <citation type="journal article" date="2013" name="Genome Announc.">
        <title>Draft Genome Sequence of Cesiribacter andamanensis Strain AMV16T, Isolated from a Soil Sample from a Mud Volcano in the Andaman Islands, India.</title>
        <authorList>
            <person name="Shivaji S."/>
            <person name="Ara S."/>
            <person name="Begum Z."/>
            <person name="Srinivas T.N."/>
            <person name="Singh A."/>
            <person name="Kumar Pinnaka A."/>
        </authorList>
    </citation>
    <scope>NUCLEOTIDE SEQUENCE [LARGE SCALE GENOMIC DNA]</scope>
    <source>
        <strain evidence="5 6">AMV16</strain>
    </source>
</reference>
<comment type="subcellular location">
    <subcellularLocation>
        <location evidence="4">Cytoplasm</location>
    </subcellularLocation>
</comment>
<evidence type="ECO:0000256" key="4">
    <source>
        <dbReference type="HAMAP-Rule" id="MF_00528"/>
    </source>
</evidence>
<keyword evidence="2 4" id="KW-0378">Hydrolase</keyword>
<dbReference type="GO" id="GO:0036221">
    <property type="term" value="F:UTP diphosphatase activity"/>
    <property type="evidence" value="ECO:0007669"/>
    <property type="project" value="RHEA"/>
</dbReference>
<comment type="catalytic activity">
    <reaction evidence="4">
        <text>dTTP + H2O = dTMP + diphosphate + H(+)</text>
        <dbReference type="Rhea" id="RHEA:28534"/>
        <dbReference type="ChEBI" id="CHEBI:15377"/>
        <dbReference type="ChEBI" id="CHEBI:15378"/>
        <dbReference type="ChEBI" id="CHEBI:33019"/>
        <dbReference type="ChEBI" id="CHEBI:37568"/>
        <dbReference type="ChEBI" id="CHEBI:63528"/>
        <dbReference type="EC" id="3.6.1.9"/>
    </reaction>
</comment>
<feature type="active site" description="Proton acceptor" evidence="4">
    <location>
        <position position="72"/>
    </location>
</feature>
<evidence type="ECO:0000256" key="1">
    <source>
        <dbReference type="ARBA" id="ARBA00001968"/>
    </source>
</evidence>
<comment type="caution">
    <text evidence="5">The sequence shown here is derived from an EMBL/GenBank/DDBJ whole genome shotgun (WGS) entry which is preliminary data.</text>
</comment>
<evidence type="ECO:0000313" key="5">
    <source>
        <dbReference type="EMBL" id="EMR02801.1"/>
    </source>
</evidence>
<protein>
    <recommendedName>
        <fullName evidence="4">dTTP/UTP pyrophosphatase</fullName>
        <shortName evidence="4">dTTPase/UTPase</shortName>
        <ecNumber evidence="4">3.6.1.9</ecNumber>
    </recommendedName>
    <alternativeName>
        <fullName evidence="4">Nucleoside triphosphate pyrophosphatase</fullName>
    </alternativeName>
    <alternativeName>
        <fullName evidence="4">Nucleotide pyrophosphatase</fullName>
        <shortName evidence="4">Nucleotide PPase</shortName>
    </alternativeName>
</protein>
<dbReference type="RefSeq" id="WP_009195469.1">
    <property type="nucleotide sequence ID" value="NZ_AODQ01000045.1"/>
</dbReference>
<dbReference type="PANTHER" id="PTHR43213:SF5">
    <property type="entry name" value="BIFUNCTIONAL DTTP_UTP PYROPHOSPHATASE_METHYLTRANSFERASE PROTEIN-RELATED"/>
    <property type="match status" value="1"/>
</dbReference>
<comment type="similarity">
    <text evidence="4">Belongs to the Maf family. YhdE subfamily.</text>
</comment>
<dbReference type="PANTHER" id="PTHR43213">
    <property type="entry name" value="BIFUNCTIONAL DTTP/UTP PYROPHOSPHATASE/METHYLTRANSFERASE PROTEIN-RELATED"/>
    <property type="match status" value="1"/>
</dbReference>
<dbReference type="InterPro" id="IPR003697">
    <property type="entry name" value="Maf-like"/>
</dbReference>
<sequence>MNFSFPLILASNSPRRQELLRLAGIPFSVRVKPTDEHFPPDMPADEVARYLAEQKAEAFRDELQDELVITADTTVVLGDEVLNKPADEQEAYAMLRRLSGTRHKVITGVSLLSRSYTKSFDDCTSVYFRPLEDEEIWQYIRQYKPFDKAGSYGIQEWIGMVGIERIEGSYYNVMGLPVEKLYQHLKKLAL</sequence>
<dbReference type="InterPro" id="IPR029001">
    <property type="entry name" value="ITPase-like_fam"/>
</dbReference>
<dbReference type="STRING" id="1279009.ADICEAN_02076"/>
<dbReference type="GO" id="GO:0005737">
    <property type="term" value="C:cytoplasm"/>
    <property type="evidence" value="ECO:0007669"/>
    <property type="project" value="UniProtKB-SubCell"/>
</dbReference>
<comment type="catalytic activity">
    <reaction evidence="4">
        <text>UTP + H2O = UMP + diphosphate + H(+)</text>
        <dbReference type="Rhea" id="RHEA:29395"/>
        <dbReference type="ChEBI" id="CHEBI:15377"/>
        <dbReference type="ChEBI" id="CHEBI:15378"/>
        <dbReference type="ChEBI" id="CHEBI:33019"/>
        <dbReference type="ChEBI" id="CHEBI:46398"/>
        <dbReference type="ChEBI" id="CHEBI:57865"/>
        <dbReference type="EC" id="3.6.1.9"/>
    </reaction>
</comment>
<feature type="site" description="Important for substrate specificity" evidence="4">
    <location>
        <position position="15"/>
    </location>
</feature>
<keyword evidence="4" id="KW-0963">Cytoplasm</keyword>
<dbReference type="EC" id="3.6.1.9" evidence="4"/>
<proteinExistence type="inferred from homology"/>
<keyword evidence="6" id="KW-1185">Reference proteome</keyword>
<comment type="cofactor">
    <cofactor evidence="1 4">
        <name>a divalent metal cation</name>
        <dbReference type="ChEBI" id="CHEBI:60240"/>
    </cofactor>
</comment>
<dbReference type="Proteomes" id="UP000011910">
    <property type="component" value="Unassembled WGS sequence"/>
</dbReference>
<dbReference type="eggNOG" id="COG0424">
    <property type="taxonomic scope" value="Bacteria"/>
</dbReference>
<dbReference type="Gene3D" id="3.90.950.10">
    <property type="match status" value="1"/>
</dbReference>
<dbReference type="HAMAP" id="MF_00528">
    <property type="entry name" value="Maf"/>
    <property type="match status" value="1"/>
</dbReference>
<gene>
    <name evidence="5" type="primary">maf</name>
    <name evidence="5" type="ORF">ADICEAN_02076</name>
</gene>
<evidence type="ECO:0000313" key="6">
    <source>
        <dbReference type="Proteomes" id="UP000011910"/>
    </source>
</evidence>
<dbReference type="AlphaFoldDB" id="M7N6F9"/>
<accession>M7N6F9</accession>
<name>M7N6F9_9BACT</name>
<organism evidence="5 6">
    <name type="scientific">Cesiribacter andamanensis AMV16</name>
    <dbReference type="NCBI Taxonomy" id="1279009"/>
    <lineage>
        <taxon>Bacteria</taxon>
        <taxon>Pseudomonadati</taxon>
        <taxon>Bacteroidota</taxon>
        <taxon>Cytophagia</taxon>
        <taxon>Cytophagales</taxon>
        <taxon>Cesiribacteraceae</taxon>
        <taxon>Cesiribacter</taxon>
    </lineage>
</organism>
<dbReference type="PIRSF" id="PIRSF006305">
    <property type="entry name" value="Maf"/>
    <property type="match status" value="1"/>
</dbReference>
<dbReference type="NCBIfam" id="TIGR00172">
    <property type="entry name" value="maf"/>
    <property type="match status" value="1"/>
</dbReference>
<dbReference type="OrthoDB" id="9807767at2"/>
<keyword evidence="3 4" id="KW-0546">Nucleotide metabolism</keyword>
<comment type="caution">
    <text evidence="4">Lacks conserved residue(s) required for the propagation of feature annotation.</text>
</comment>
<dbReference type="CDD" id="cd00555">
    <property type="entry name" value="Maf"/>
    <property type="match status" value="1"/>
</dbReference>
<feature type="site" description="Important for substrate specificity" evidence="4">
    <location>
        <position position="155"/>
    </location>
</feature>
<dbReference type="PATRIC" id="fig|1279009.4.peg.2105"/>
<dbReference type="GO" id="GO:0009117">
    <property type="term" value="P:nucleotide metabolic process"/>
    <property type="evidence" value="ECO:0007669"/>
    <property type="project" value="UniProtKB-KW"/>
</dbReference>
<evidence type="ECO:0000256" key="2">
    <source>
        <dbReference type="ARBA" id="ARBA00022801"/>
    </source>
</evidence>
<dbReference type="GO" id="GO:0036218">
    <property type="term" value="F:dTTP diphosphatase activity"/>
    <property type="evidence" value="ECO:0007669"/>
    <property type="project" value="RHEA"/>
</dbReference>
<feature type="site" description="Important for substrate specificity" evidence="4">
    <location>
        <position position="73"/>
    </location>
</feature>
<dbReference type="Pfam" id="PF02545">
    <property type="entry name" value="Maf"/>
    <property type="match status" value="1"/>
</dbReference>
<evidence type="ECO:0000256" key="3">
    <source>
        <dbReference type="ARBA" id="ARBA00023080"/>
    </source>
</evidence>
<comment type="function">
    <text evidence="4">Nucleoside triphosphate pyrophosphatase that hydrolyzes dTTP and UTP. May have a dual role in cell division arrest and in preventing the incorporation of modified nucleotides into cellular nucleic acids.</text>
</comment>
<dbReference type="SUPFAM" id="SSF52972">
    <property type="entry name" value="ITPase-like"/>
    <property type="match status" value="1"/>
</dbReference>
<dbReference type="EMBL" id="AODQ01000045">
    <property type="protein sequence ID" value="EMR02801.1"/>
    <property type="molecule type" value="Genomic_DNA"/>
</dbReference>